<dbReference type="AlphaFoldDB" id="A0A8J4D0K9"/>
<gene>
    <name evidence="1" type="ORF">Vretifemale_20263</name>
</gene>
<proteinExistence type="predicted"/>
<evidence type="ECO:0000313" key="2">
    <source>
        <dbReference type="Proteomes" id="UP000747110"/>
    </source>
</evidence>
<sequence length="517" mass="56507">MPSYTETITLHWQRDGGGGAADGGTVVQLGEVPPGSFRGRWEGRLAALGGEMRLAEDRDDVVLRPQPFFFHFYIAGAQDAVASGLCGQLASGMQERSCAGRRIRLYESCGRPQDERHAAMECSAAVLAALSRNCWSDAAFCADIKRAAAAGRRVLFVYDADPGMLSHVDPGSAVRGAPPGVISALLVASDVYPYFRRCYEQEACVQQLLAVAGLPRCEPPLPTNTDEFLCELRESQSDSEGLILLRERRWVYYEGVAERAGNVYGWYQVDAKFKPDLNLVELWMDFESKQPGSDPSCRASYLFDWTRSNNAVVEREGRWRGRVGGMAGAFSLVNLLGDRIRLSPQPSIWHYFFSYEQQEAAGSCAVLAGRLAEFSAPGRRLRCWWGGQGAAIGRDARALGVAHSQHFALLLSPSALRSEDIRFDIEIALSLRKSTLVLYDPDPNSCTHVDISRARAAAAPDLRPLLNGPCLPWPGFRDRDTGALVRDVMGVSGMGDLFCGQLSKESSDGVAGMGRPV</sequence>
<organism evidence="1 2">
    <name type="scientific">Volvox reticuliferus</name>
    <dbReference type="NCBI Taxonomy" id="1737510"/>
    <lineage>
        <taxon>Eukaryota</taxon>
        <taxon>Viridiplantae</taxon>
        <taxon>Chlorophyta</taxon>
        <taxon>core chlorophytes</taxon>
        <taxon>Chlorophyceae</taxon>
        <taxon>CS clade</taxon>
        <taxon>Chlamydomonadales</taxon>
        <taxon>Volvocaceae</taxon>
        <taxon>Volvox</taxon>
    </lineage>
</organism>
<dbReference type="EMBL" id="BNCP01000082">
    <property type="protein sequence ID" value="GIL92774.1"/>
    <property type="molecule type" value="Genomic_DNA"/>
</dbReference>
<comment type="caution">
    <text evidence="1">The sequence shown here is derived from an EMBL/GenBank/DDBJ whole genome shotgun (WGS) entry which is preliminary data.</text>
</comment>
<keyword evidence="2" id="KW-1185">Reference proteome</keyword>
<reference evidence="1" key="1">
    <citation type="journal article" date="2021" name="Proc. Natl. Acad. Sci. U.S.A.">
        <title>Three genomes in the algal genus Volvox reveal the fate of a haploid sex-determining region after a transition to homothallism.</title>
        <authorList>
            <person name="Yamamoto K."/>
            <person name="Hamaji T."/>
            <person name="Kawai-Toyooka H."/>
            <person name="Matsuzaki R."/>
            <person name="Takahashi F."/>
            <person name="Nishimura Y."/>
            <person name="Kawachi M."/>
            <person name="Noguchi H."/>
            <person name="Minakuchi Y."/>
            <person name="Umen J.G."/>
            <person name="Toyoda A."/>
            <person name="Nozaki H."/>
        </authorList>
    </citation>
    <scope>NUCLEOTIDE SEQUENCE</scope>
    <source>
        <strain evidence="1">NIES-3786</strain>
    </source>
</reference>
<evidence type="ECO:0000313" key="1">
    <source>
        <dbReference type="EMBL" id="GIL92774.1"/>
    </source>
</evidence>
<dbReference type="OrthoDB" id="547463at2759"/>
<protein>
    <recommendedName>
        <fullName evidence="3">TIR domain-containing protein</fullName>
    </recommendedName>
</protein>
<accession>A0A8J4D0K9</accession>
<name>A0A8J4D0K9_9CHLO</name>
<dbReference type="Proteomes" id="UP000747110">
    <property type="component" value="Unassembled WGS sequence"/>
</dbReference>
<evidence type="ECO:0008006" key="3">
    <source>
        <dbReference type="Google" id="ProtNLM"/>
    </source>
</evidence>